<evidence type="ECO:0000256" key="8">
    <source>
        <dbReference type="ARBA" id="ARBA00023242"/>
    </source>
</evidence>
<feature type="region of interest" description="Disordered" evidence="9">
    <location>
        <begin position="644"/>
        <end position="722"/>
    </location>
</feature>
<feature type="compositionally biased region" description="Low complexity" evidence="9">
    <location>
        <begin position="101"/>
        <end position="115"/>
    </location>
</feature>
<dbReference type="Pfam" id="PF03154">
    <property type="entry name" value="Atrophin-1"/>
    <property type="match status" value="2"/>
</dbReference>
<dbReference type="EMBL" id="JBBHLL010000181">
    <property type="protein sequence ID" value="KAK7811078.1"/>
    <property type="molecule type" value="Genomic_DNA"/>
</dbReference>
<evidence type="ECO:0008006" key="13">
    <source>
        <dbReference type="Google" id="ProtNLM"/>
    </source>
</evidence>
<keyword evidence="6" id="KW-0805">Transcription regulation</keyword>
<feature type="compositionally biased region" description="Polar residues" evidence="9">
    <location>
        <begin position="319"/>
        <end position="329"/>
    </location>
</feature>
<feature type="compositionally biased region" description="Polar residues" evidence="9">
    <location>
        <begin position="269"/>
        <end position="281"/>
    </location>
</feature>
<dbReference type="InterPro" id="IPR002951">
    <property type="entry name" value="Atrophin-like"/>
</dbReference>
<keyword evidence="8" id="KW-0539">Nucleus</keyword>
<organism evidence="11 12">
    <name type="scientific">Myodes glareolus</name>
    <name type="common">Bank vole</name>
    <name type="synonym">Clethrionomys glareolus</name>
    <dbReference type="NCBI Taxonomy" id="447135"/>
    <lineage>
        <taxon>Eukaryota</taxon>
        <taxon>Metazoa</taxon>
        <taxon>Chordata</taxon>
        <taxon>Craniata</taxon>
        <taxon>Vertebrata</taxon>
        <taxon>Euteleostomi</taxon>
        <taxon>Mammalia</taxon>
        <taxon>Eutheria</taxon>
        <taxon>Euarchontoglires</taxon>
        <taxon>Glires</taxon>
        <taxon>Rodentia</taxon>
        <taxon>Myomorpha</taxon>
        <taxon>Muroidea</taxon>
        <taxon>Cricetidae</taxon>
        <taxon>Arvicolinae</taxon>
        <taxon>Myodes</taxon>
    </lineage>
</organism>
<keyword evidence="7" id="KW-0804">Transcription</keyword>
<dbReference type="GO" id="GO:0005634">
    <property type="term" value="C:nucleus"/>
    <property type="evidence" value="ECO:0007669"/>
    <property type="project" value="UniProtKB-SubCell"/>
</dbReference>
<keyword evidence="10" id="KW-0812">Transmembrane</keyword>
<evidence type="ECO:0000256" key="4">
    <source>
        <dbReference type="ARBA" id="ARBA00022843"/>
    </source>
</evidence>
<feature type="compositionally biased region" description="Pro residues" evidence="9">
    <location>
        <begin position="297"/>
        <end position="314"/>
    </location>
</feature>
<dbReference type="GO" id="GO:0003714">
    <property type="term" value="F:transcription corepressor activity"/>
    <property type="evidence" value="ECO:0007669"/>
    <property type="project" value="TreeGrafter"/>
</dbReference>
<keyword evidence="3" id="KW-0597">Phosphoprotein</keyword>
<evidence type="ECO:0000256" key="3">
    <source>
        <dbReference type="ARBA" id="ARBA00022553"/>
    </source>
</evidence>
<keyword evidence="4" id="KW-0832">Ubl conjugation</keyword>
<feature type="compositionally biased region" description="Low complexity" evidence="9">
    <location>
        <begin position="218"/>
        <end position="243"/>
    </location>
</feature>
<evidence type="ECO:0000256" key="9">
    <source>
        <dbReference type="SAM" id="MobiDB-lite"/>
    </source>
</evidence>
<reference evidence="11 12" key="1">
    <citation type="journal article" date="2023" name="bioRxiv">
        <title>Conserved and derived expression patterns and positive selection on dental genes reveal complex evolutionary context of ever-growing rodent molars.</title>
        <authorList>
            <person name="Calamari Z.T."/>
            <person name="Song A."/>
            <person name="Cohen E."/>
            <person name="Akter M."/>
            <person name="Roy R.D."/>
            <person name="Hallikas O."/>
            <person name="Christensen M.M."/>
            <person name="Li P."/>
            <person name="Marangoni P."/>
            <person name="Jernvall J."/>
            <person name="Klein O.D."/>
        </authorList>
    </citation>
    <scope>NUCLEOTIDE SEQUENCE [LARGE SCALE GENOMIC DNA]</scope>
    <source>
        <strain evidence="11">V071</strain>
    </source>
</reference>
<evidence type="ECO:0000256" key="10">
    <source>
        <dbReference type="SAM" id="Phobius"/>
    </source>
</evidence>
<sequence length="1092" mass="117627">MFKPVKEEDDGLSGKHSMRTRRSRGSIAPQDVCLGLSGFVNTLFILLCLWLDLGGQLGLGIHSLYPLVLEEQMSTLRSGRKKQPASPDGRTSPINEDIRSSGRNSPSAASTSSNDSKAETVKKSAKKVKGEAVSPLKSTKRQREKVASDTEEPDRATSKKTKTQEISRPNSPSEGEGESSDSRSVNDEGSSDPKDIDQDNRSTSPSIPSPQDNESDSDSSAQQQTLQAQPPTLQASSGAASAPSAPPGAPQLPTPGPTPSATAVPPQGSPATSQPPNQPQSAVAPAAHTHIQQAPTLHPPRLPSPHPPLQPLTAPPSQNSAQPHTQPSLHGQGPPGPHSLQAGPLLQHPGPPQPFGLPPQASQGQGPLGTSAAAHPHTTIQLPASQSALQPQQPPREQPLPPAPLAMPHIKPPPTTPIPQLPAPQAHKHPPHLSGPSPFSMNANLPPPPALKPLSSLSTHHPPSAHPPPLQLMPQSQPLPSSPAQPPGLTQSQSLPPPASSHPPTGLHQVPSQSPFPQHPFVPGGPPPITPPSCPSTTTPPAGPSTSSQPPCSAAVSSGGSVPGAPSCPLPAVQIKEEALDEVEEPESPPPPPRSPSPEPTIVDTPSHASQSARFYKHLDRGYNSCARTDLYFMPLAGSKLAKKREEAIEKAKREAEQKAREEREREKEKEKEREREREREREAERVAQKASSSAHEGRLSDPQLSGPGHMRPSFEPPPTTIAAVPPYIGPDTPALRTLSEYARPHVMSPTNRNHPFYMPLNPTDPLLAYHMPGLYNVDPTIRERELREREIREREIRERELRERMKPGFEVKPPELDPLHPATNPMEHFARHSALTIPPAAGPHPFASFHPGLNPLERERLALAGPQLRPEMSYPDRLAAERIHAERMASLTSDPLARLQMFNVTPHHHQHSHIHSHLHLHQQDPLHQGSAGPVHPLVDPLTAGPHLARFPYPPGTLPNPLLGQPPHEHEMLRHPVFGKNSLEEDMDFRAGAGVESDSTPAFPQLSMGGGQAAERVLCLAGTPYPRDLPGAIPPPMSAAHQLQAMHAQSAELQRLAMEQQWLHGHPHMHGGHLPSQEDYYSRLKKEGDKQL</sequence>
<evidence type="ECO:0000313" key="12">
    <source>
        <dbReference type="Proteomes" id="UP001488838"/>
    </source>
</evidence>
<comment type="caution">
    <text evidence="11">The sequence shown here is derived from an EMBL/GenBank/DDBJ whole genome shotgun (WGS) entry which is preliminary data.</text>
</comment>
<feature type="compositionally biased region" description="Pro residues" evidence="9">
    <location>
        <begin position="588"/>
        <end position="599"/>
    </location>
</feature>
<name>A0AAW0IA97_MYOGA</name>
<feature type="compositionally biased region" description="Low complexity" evidence="9">
    <location>
        <begin position="381"/>
        <end position="391"/>
    </location>
</feature>
<feature type="compositionally biased region" description="Low complexity" evidence="9">
    <location>
        <begin position="452"/>
        <end position="462"/>
    </location>
</feature>
<evidence type="ECO:0000256" key="1">
    <source>
        <dbReference type="ARBA" id="ARBA00004123"/>
    </source>
</evidence>
<evidence type="ECO:0000313" key="11">
    <source>
        <dbReference type="EMBL" id="KAK7811078.1"/>
    </source>
</evidence>
<keyword evidence="5" id="KW-0007">Acetylation</keyword>
<gene>
    <name evidence="11" type="ORF">U0070_016018</name>
</gene>
<feature type="region of interest" description="Disordered" evidence="9">
    <location>
        <begin position="1"/>
        <end position="24"/>
    </location>
</feature>
<evidence type="ECO:0000256" key="7">
    <source>
        <dbReference type="ARBA" id="ARBA00023163"/>
    </source>
</evidence>
<feature type="region of interest" description="Disordered" evidence="9">
    <location>
        <begin position="76"/>
        <end position="614"/>
    </location>
</feature>
<comment type="subcellular location">
    <subcellularLocation>
        <location evidence="1">Nucleus</location>
    </subcellularLocation>
</comment>
<dbReference type="Proteomes" id="UP001488838">
    <property type="component" value="Unassembled WGS sequence"/>
</dbReference>
<feature type="compositionally biased region" description="Low complexity" evidence="9">
    <location>
        <begin position="535"/>
        <end position="567"/>
    </location>
</feature>
<keyword evidence="12" id="KW-1185">Reference proteome</keyword>
<accession>A0AAW0IA97</accession>
<feature type="compositionally biased region" description="Pro residues" evidence="9">
    <location>
        <begin position="244"/>
        <end position="258"/>
    </location>
</feature>
<dbReference type="AlphaFoldDB" id="A0AAW0IA97"/>
<feature type="compositionally biased region" description="Polar residues" evidence="9">
    <location>
        <begin position="201"/>
        <end position="212"/>
    </location>
</feature>
<keyword evidence="2" id="KW-1017">Isopeptide bond</keyword>
<feature type="transmembrane region" description="Helical" evidence="10">
    <location>
        <begin position="32"/>
        <end position="53"/>
    </location>
</feature>
<evidence type="ECO:0000256" key="6">
    <source>
        <dbReference type="ARBA" id="ARBA00023015"/>
    </source>
</evidence>
<keyword evidence="10" id="KW-0472">Membrane</keyword>
<feature type="compositionally biased region" description="Basic and acidic residues" evidence="9">
    <location>
        <begin position="644"/>
        <end position="688"/>
    </location>
</feature>
<dbReference type="PANTHER" id="PTHR13859">
    <property type="entry name" value="ATROPHIN-RELATED"/>
    <property type="match status" value="1"/>
</dbReference>
<feature type="compositionally biased region" description="Pro residues" evidence="9">
    <location>
        <begin position="517"/>
        <end position="534"/>
    </location>
</feature>
<protein>
    <recommendedName>
        <fullName evidence="13">Arginine-glutamic acid dipeptide repeats protein</fullName>
    </recommendedName>
</protein>
<feature type="compositionally biased region" description="Pro residues" evidence="9">
    <location>
        <begin position="392"/>
        <end position="422"/>
    </location>
</feature>
<evidence type="ECO:0000256" key="2">
    <source>
        <dbReference type="ARBA" id="ARBA00022499"/>
    </source>
</evidence>
<feature type="compositionally biased region" description="Basic and acidic residues" evidence="9">
    <location>
        <begin position="180"/>
        <end position="200"/>
    </location>
</feature>
<proteinExistence type="predicted"/>
<dbReference type="PANTHER" id="PTHR13859:SF12">
    <property type="entry name" value="ARGININE-GLUTAMIC ACID DIPEPTIDE REPEATS PROTEIN"/>
    <property type="match status" value="1"/>
</dbReference>
<keyword evidence="10" id="KW-1133">Transmembrane helix</keyword>
<feature type="compositionally biased region" description="Basic and acidic residues" evidence="9">
    <location>
        <begin position="144"/>
        <end position="165"/>
    </location>
</feature>
<evidence type="ECO:0000256" key="5">
    <source>
        <dbReference type="ARBA" id="ARBA00022990"/>
    </source>
</evidence>